<evidence type="ECO:0000313" key="4">
    <source>
        <dbReference type="Proteomes" id="UP000747074"/>
    </source>
</evidence>
<dbReference type="InterPro" id="IPR040829">
    <property type="entry name" value="Cap16_NUDIX"/>
</dbReference>
<evidence type="ECO:0000256" key="1">
    <source>
        <dbReference type="SAM" id="Phobius"/>
    </source>
</evidence>
<organism evidence="3 4">
    <name type="scientific">Bacteroides xylanisolvens</name>
    <dbReference type="NCBI Taxonomy" id="371601"/>
    <lineage>
        <taxon>Bacteria</taxon>
        <taxon>Pseudomonadati</taxon>
        <taxon>Bacteroidota</taxon>
        <taxon>Bacteroidia</taxon>
        <taxon>Bacteroidales</taxon>
        <taxon>Bacteroidaceae</taxon>
        <taxon>Bacteroides</taxon>
    </lineage>
</organism>
<evidence type="ECO:0000313" key="3">
    <source>
        <dbReference type="EMBL" id="HJG14462.1"/>
    </source>
</evidence>
<feature type="transmembrane region" description="Helical" evidence="1">
    <location>
        <begin position="5"/>
        <end position="23"/>
    </location>
</feature>
<keyword evidence="1" id="KW-1133">Transmembrane helix</keyword>
<keyword evidence="1" id="KW-0472">Membrane</keyword>
<protein>
    <recommendedName>
        <fullName evidence="2">CD-NTase-associated protein 16 NUDIX domain-containing protein</fullName>
    </recommendedName>
</protein>
<accession>A0A921IAY0</accession>
<sequence>MRKLFIYFVVAIVAVTVIVVIGYSSLWGQISIGILASTLPLIIDSVNNLKFSRLKEGIYIYFLFHNKLVRLSIAYLIRIKIGNQYLLVRGERLAHQYQPVGGAYKFYQTALTFLQSIESQDDNMVDVDDASKNDLRIRIKGKYYFKFWKWFYSGKDRELSPHREFYEELIKSGIIDSDNFHYLEYNIIGENRLFHKYSDYARGPEVILCIIHDLLPNEQQKSDFSSIINKTSDLYYWATEDEIVHKGVIPQKKYNHLFSETSKWIL</sequence>
<comment type="caution">
    <text evidence="3">The sequence shown here is derived from an EMBL/GenBank/DDBJ whole genome shotgun (WGS) entry which is preliminary data.</text>
</comment>
<feature type="domain" description="CD-NTase-associated protein 16 NUDIX" evidence="2">
    <location>
        <begin position="69"/>
        <end position="266"/>
    </location>
</feature>
<keyword evidence="1" id="KW-0812">Transmembrane</keyword>
<reference evidence="3" key="1">
    <citation type="journal article" date="2021" name="PeerJ">
        <title>Extensive microbial diversity within the chicken gut microbiome revealed by metagenomics and culture.</title>
        <authorList>
            <person name="Gilroy R."/>
            <person name="Ravi A."/>
            <person name="Getino M."/>
            <person name="Pursley I."/>
            <person name="Horton D.L."/>
            <person name="Alikhan N.F."/>
            <person name="Baker D."/>
            <person name="Gharbi K."/>
            <person name="Hall N."/>
            <person name="Watson M."/>
            <person name="Adriaenssens E.M."/>
            <person name="Foster-Nyarko E."/>
            <person name="Jarju S."/>
            <person name="Secka A."/>
            <person name="Antonio M."/>
            <person name="Oren A."/>
            <person name="Chaudhuri R.R."/>
            <person name="La Ragione R."/>
            <person name="Hildebrand F."/>
            <person name="Pallen M.J."/>
        </authorList>
    </citation>
    <scope>NUCLEOTIDE SEQUENCE</scope>
    <source>
        <strain evidence="3">CHK154-13316</strain>
    </source>
</reference>
<dbReference type="Pfam" id="PF18167">
    <property type="entry name" value="Sa_NUDIX"/>
    <property type="match status" value="1"/>
</dbReference>
<gene>
    <name evidence="3" type="ORF">K8V07_21390</name>
</gene>
<proteinExistence type="predicted"/>
<evidence type="ECO:0000259" key="2">
    <source>
        <dbReference type="Pfam" id="PF18167"/>
    </source>
</evidence>
<reference evidence="3" key="2">
    <citation type="submission" date="2021-09" db="EMBL/GenBank/DDBJ databases">
        <authorList>
            <person name="Gilroy R."/>
        </authorList>
    </citation>
    <scope>NUCLEOTIDE SEQUENCE</scope>
    <source>
        <strain evidence="3">CHK154-13316</strain>
    </source>
</reference>
<dbReference type="Proteomes" id="UP000747074">
    <property type="component" value="Unassembled WGS sequence"/>
</dbReference>
<dbReference type="AlphaFoldDB" id="A0A921IAY0"/>
<name>A0A921IAY0_9BACE</name>
<dbReference type="EMBL" id="DYVL01000229">
    <property type="protein sequence ID" value="HJG14462.1"/>
    <property type="molecule type" value="Genomic_DNA"/>
</dbReference>